<sequence>MAKQMIDSQALVALQVGIGRALILSKLCQCSRDDLEDSEQDELSWMLIDVLSKVDTDLSAVLSTDMVPVQKVRHG</sequence>
<proteinExistence type="predicted"/>
<evidence type="ECO:0000313" key="2">
    <source>
        <dbReference type="Proteomes" id="UP000289465"/>
    </source>
</evidence>
<reference evidence="1 2" key="1">
    <citation type="submission" date="2018-07" db="EMBL/GenBank/DDBJ databases">
        <authorList>
            <person name="Peeters C."/>
        </authorList>
    </citation>
    <scope>NUCLEOTIDE SEQUENCE [LARGE SCALE GENOMIC DNA]</scope>
    <source>
        <strain evidence="1 2">LMG 30378</strain>
    </source>
</reference>
<evidence type="ECO:0000313" key="1">
    <source>
        <dbReference type="EMBL" id="SSW73269.1"/>
    </source>
</evidence>
<name>A0A446CZI4_9BURK</name>
<organism evidence="1 2">
    <name type="scientific">Achromobacter veterisilvae</name>
    <dbReference type="NCBI Taxonomy" id="2069367"/>
    <lineage>
        <taxon>Bacteria</taxon>
        <taxon>Pseudomonadati</taxon>
        <taxon>Pseudomonadota</taxon>
        <taxon>Betaproteobacteria</taxon>
        <taxon>Burkholderiales</taxon>
        <taxon>Alcaligenaceae</taxon>
        <taxon>Achromobacter</taxon>
    </lineage>
</organism>
<dbReference type="AlphaFoldDB" id="A0A446CZI4"/>
<protein>
    <submittedName>
        <fullName evidence="1">Uncharacterized protein</fullName>
    </submittedName>
</protein>
<dbReference type="EMBL" id="UFQC01000048">
    <property type="protein sequence ID" value="SSW73269.1"/>
    <property type="molecule type" value="Genomic_DNA"/>
</dbReference>
<accession>A0A446CZI4</accession>
<gene>
    <name evidence="1" type="ORF">AVE30378_05631</name>
</gene>
<dbReference type="Proteomes" id="UP000289465">
    <property type="component" value="Unassembled WGS sequence"/>
</dbReference>